<protein>
    <recommendedName>
        <fullName evidence="3">Hydrophobin</fullName>
    </recommendedName>
</protein>
<dbReference type="Proteomes" id="UP000077154">
    <property type="component" value="Unassembled WGS sequence"/>
</dbReference>
<evidence type="ECO:0008006" key="3">
    <source>
        <dbReference type="Google" id="ProtNLM"/>
    </source>
</evidence>
<dbReference type="GeneID" id="36286389"/>
<dbReference type="RefSeq" id="XP_024326024.1">
    <property type="nucleotide sequence ID" value="XM_024466960.1"/>
</dbReference>
<sequence length="111" mass="12240">MKTPLAALLTFALLTTSTATYQCLDSAPNLYCCQNHPFACQILRDPDQDPSKPPGTSYQPADLNAFTAACARLNGASWPACCYVDAKITSCNRAFNMKNRRQNRKIAKYEA</sequence>
<name>A0A177AHN1_9PEZI</name>
<evidence type="ECO:0000313" key="2">
    <source>
        <dbReference type="EMBL" id="OAF60743.1"/>
    </source>
</evidence>
<dbReference type="AlphaFoldDB" id="A0A177AHN1"/>
<reference evidence="2" key="1">
    <citation type="submission" date="2016-03" db="EMBL/GenBank/DDBJ databases">
        <title>Updated assembly of Pseudogymnoascus destructans, the fungus causing white-nose syndrome of bats.</title>
        <authorList>
            <person name="Palmer J.M."/>
            <person name="Drees K.P."/>
            <person name="Foster J.T."/>
            <person name="Lindner D.L."/>
        </authorList>
    </citation>
    <scope>NUCLEOTIDE SEQUENCE [LARGE SCALE GENOMIC DNA]</scope>
    <source>
        <strain evidence="2">20631-21</strain>
    </source>
</reference>
<gene>
    <name evidence="2" type="ORF">VC83_03312</name>
</gene>
<feature type="chain" id="PRO_5008056545" description="Hydrophobin" evidence="1">
    <location>
        <begin position="20"/>
        <end position="111"/>
    </location>
</feature>
<feature type="signal peptide" evidence="1">
    <location>
        <begin position="1"/>
        <end position="19"/>
    </location>
</feature>
<dbReference type="EMBL" id="KV441391">
    <property type="protein sequence ID" value="OAF60743.1"/>
    <property type="molecule type" value="Genomic_DNA"/>
</dbReference>
<accession>A0A177AHN1</accession>
<evidence type="ECO:0000256" key="1">
    <source>
        <dbReference type="SAM" id="SignalP"/>
    </source>
</evidence>
<keyword evidence="1" id="KW-0732">Signal</keyword>
<proteinExistence type="predicted"/>
<dbReference type="OrthoDB" id="3434986at2759"/>
<organism evidence="2">
    <name type="scientific">Pseudogymnoascus destructans</name>
    <dbReference type="NCBI Taxonomy" id="655981"/>
    <lineage>
        <taxon>Eukaryota</taxon>
        <taxon>Fungi</taxon>
        <taxon>Dikarya</taxon>
        <taxon>Ascomycota</taxon>
        <taxon>Pezizomycotina</taxon>
        <taxon>Leotiomycetes</taxon>
        <taxon>Thelebolales</taxon>
        <taxon>Thelebolaceae</taxon>
        <taxon>Pseudogymnoascus</taxon>
    </lineage>
</organism>